<gene>
    <name evidence="1" type="ORF">WJX84_000725</name>
</gene>
<organism evidence="1 2">
    <name type="scientific">Apatococcus fuscideae</name>
    <dbReference type="NCBI Taxonomy" id="2026836"/>
    <lineage>
        <taxon>Eukaryota</taxon>
        <taxon>Viridiplantae</taxon>
        <taxon>Chlorophyta</taxon>
        <taxon>core chlorophytes</taxon>
        <taxon>Trebouxiophyceae</taxon>
        <taxon>Chlorellales</taxon>
        <taxon>Chlorellaceae</taxon>
        <taxon>Apatococcus</taxon>
    </lineage>
</organism>
<protein>
    <submittedName>
        <fullName evidence="1">Uncharacterized protein</fullName>
    </submittedName>
</protein>
<dbReference type="EMBL" id="JALJOV010000028">
    <property type="protein sequence ID" value="KAK9868441.1"/>
    <property type="molecule type" value="Genomic_DNA"/>
</dbReference>
<dbReference type="Pfam" id="PF07646">
    <property type="entry name" value="Kelch_2"/>
    <property type="match status" value="1"/>
</dbReference>
<accession>A0AAW1TJM8</accession>
<comment type="caution">
    <text evidence="1">The sequence shown here is derived from an EMBL/GenBank/DDBJ whole genome shotgun (WGS) entry which is preliminary data.</text>
</comment>
<keyword evidence="2" id="KW-1185">Reference proteome</keyword>
<dbReference type="InterPro" id="IPR011498">
    <property type="entry name" value="Kelch_2"/>
</dbReference>
<dbReference type="SUPFAM" id="SSF117281">
    <property type="entry name" value="Kelch motif"/>
    <property type="match status" value="1"/>
</dbReference>
<dbReference type="Proteomes" id="UP001485043">
    <property type="component" value="Unassembled WGS sequence"/>
</dbReference>
<name>A0AAW1TJM8_9CHLO</name>
<reference evidence="1 2" key="1">
    <citation type="journal article" date="2024" name="Nat. Commun.">
        <title>Phylogenomics reveals the evolutionary origins of lichenization in chlorophyte algae.</title>
        <authorList>
            <person name="Puginier C."/>
            <person name="Libourel C."/>
            <person name="Otte J."/>
            <person name="Skaloud P."/>
            <person name="Haon M."/>
            <person name="Grisel S."/>
            <person name="Petersen M."/>
            <person name="Berrin J.G."/>
            <person name="Delaux P.M."/>
            <person name="Dal Grande F."/>
            <person name="Keller J."/>
        </authorList>
    </citation>
    <scope>NUCLEOTIDE SEQUENCE [LARGE SCALE GENOMIC DNA]</scope>
    <source>
        <strain evidence="1 2">SAG 2523</strain>
    </source>
</reference>
<sequence length="165" mass="18061">MTLGEWALLPLPADTLLERSGHACCAVNEWLYIFGGRKRLDPQANARFNLASQAWDYKIAATPGPPRCYHTANLVAGNIWVIGGGNMQPPDLSGPLIYEPRVERWRMPRIKAVAVPQGMLLFGGSFEGAGQPGPCYLLHIDAQRATHLLDPSPTRPCTFPTLLVS</sequence>
<evidence type="ECO:0000313" key="1">
    <source>
        <dbReference type="EMBL" id="KAK9868441.1"/>
    </source>
</evidence>
<dbReference type="PANTHER" id="PTHR23244">
    <property type="entry name" value="KELCH REPEAT DOMAIN"/>
    <property type="match status" value="1"/>
</dbReference>
<evidence type="ECO:0000313" key="2">
    <source>
        <dbReference type="Proteomes" id="UP001485043"/>
    </source>
</evidence>
<dbReference type="Gene3D" id="2.120.10.80">
    <property type="entry name" value="Kelch-type beta propeller"/>
    <property type="match status" value="1"/>
</dbReference>
<proteinExistence type="predicted"/>
<dbReference type="AlphaFoldDB" id="A0AAW1TJM8"/>
<dbReference type="InterPro" id="IPR015915">
    <property type="entry name" value="Kelch-typ_b-propeller"/>
</dbReference>